<organism evidence="1 2">
    <name type="scientific">Rhodocytophaga rosea</name>
    <dbReference type="NCBI Taxonomy" id="2704465"/>
    <lineage>
        <taxon>Bacteria</taxon>
        <taxon>Pseudomonadati</taxon>
        <taxon>Bacteroidota</taxon>
        <taxon>Cytophagia</taxon>
        <taxon>Cytophagales</taxon>
        <taxon>Rhodocytophagaceae</taxon>
        <taxon>Rhodocytophaga</taxon>
    </lineage>
</organism>
<reference evidence="1 2" key="1">
    <citation type="submission" date="2020-01" db="EMBL/GenBank/DDBJ databases">
        <authorList>
            <person name="Kim M.K."/>
        </authorList>
    </citation>
    <scope>NUCLEOTIDE SEQUENCE [LARGE SCALE GENOMIC DNA]</scope>
    <source>
        <strain evidence="1 2">172606-1</strain>
    </source>
</reference>
<dbReference type="RefSeq" id="WP_162444709.1">
    <property type="nucleotide sequence ID" value="NZ_CP048222.1"/>
</dbReference>
<evidence type="ECO:0008006" key="3">
    <source>
        <dbReference type="Google" id="ProtNLM"/>
    </source>
</evidence>
<dbReference type="EMBL" id="CP048222">
    <property type="protein sequence ID" value="QHT68701.1"/>
    <property type="molecule type" value="Genomic_DNA"/>
</dbReference>
<gene>
    <name evidence="1" type="ORF">GXP67_19660</name>
</gene>
<dbReference type="AlphaFoldDB" id="A0A6C0GKU3"/>
<evidence type="ECO:0000313" key="1">
    <source>
        <dbReference type="EMBL" id="QHT68701.1"/>
    </source>
</evidence>
<dbReference type="KEGG" id="rhoz:GXP67_19660"/>
<name>A0A6C0GKU3_9BACT</name>
<dbReference type="Proteomes" id="UP000480178">
    <property type="component" value="Chromosome"/>
</dbReference>
<proteinExistence type="predicted"/>
<sequence>MNGHEWMKFIKERRPEYAINRKPLIERFANKGSSRGDFTQFGPIYQIFMYAFILGFHKGDRIPLPKAANERNEFLEIGKWRPEGLVDYIIMLLLSHGTILHEIGLDFNDMEDMDEEIVKSKFTHLIKVMEEYANAGFGIIQERFELNPYFFNDPFAFILLLKEVGDGKLN</sequence>
<protein>
    <recommendedName>
        <fullName evidence="3">DNA phosphorothioation-associated protein 4</fullName>
    </recommendedName>
</protein>
<accession>A0A6C0GKU3</accession>
<evidence type="ECO:0000313" key="2">
    <source>
        <dbReference type="Proteomes" id="UP000480178"/>
    </source>
</evidence>
<keyword evidence="2" id="KW-1185">Reference proteome</keyword>